<dbReference type="EMBL" id="CP002042">
    <property type="protein sequence ID" value="ADH63811.1"/>
    <property type="molecule type" value="Genomic_DNA"/>
</dbReference>
<evidence type="ECO:0000256" key="6">
    <source>
        <dbReference type="ARBA" id="ARBA00023235"/>
    </source>
</evidence>
<dbReference type="Gene3D" id="3.40.120.10">
    <property type="entry name" value="Alpha-D-Glucose-1,6-Bisphosphate, subunit A, domain 3"/>
    <property type="match status" value="3"/>
</dbReference>
<keyword evidence="6" id="KW-0413">Isomerase</keyword>
<reference evidence="12 13" key="1">
    <citation type="journal article" date="2010" name="Stand. Genomic Sci.">
        <title>Complete genome sequence of Meiothermus silvanus type strain (VI-R2).</title>
        <authorList>
            <person name="Sikorski J."/>
            <person name="Tindall B.J."/>
            <person name="Lowry S."/>
            <person name="Lucas S."/>
            <person name="Nolan M."/>
            <person name="Copeland A."/>
            <person name="Glavina Del Rio T."/>
            <person name="Tice H."/>
            <person name="Cheng J.F."/>
            <person name="Han C."/>
            <person name="Pitluck S."/>
            <person name="Liolios K."/>
            <person name="Ivanova N."/>
            <person name="Mavromatis K."/>
            <person name="Mikhailova N."/>
            <person name="Pati A."/>
            <person name="Goodwin L."/>
            <person name="Chen A."/>
            <person name="Palaniappan K."/>
            <person name="Land M."/>
            <person name="Hauser L."/>
            <person name="Chang Y.J."/>
            <person name="Jeffries C.D."/>
            <person name="Rohde M."/>
            <person name="Goker M."/>
            <person name="Woyke T."/>
            <person name="Bristow J."/>
            <person name="Eisen J.A."/>
            <person name="Markowitz V."/>
            <person name="Hugenholtz P."/>
            <person name="Kyrpides N.C."/>
            <person name="Klenk H.P."/>
            <person name="Lapidus A."/>
        </authorList>
    </citation>
    <scope>NUCLEOTIDE SEQUENCE [LARGE SCALE GENOMIC DNA]</scope>
    <source>
        <strain evidence="13">ATCC 700542 / DSM 9946 / VI-R2</strain>
    </source>
</reference>
<dbReference type="PROSITE" id="PS00710">
    <property type="entry name" value="PGM_PMM"/>
    <property type="match status" value="1"/>
</dbReference>
<dbReference type="PANTHER" id="PTHR45745:SF1">
    <property type="entry name" value="PHOSPHOGLUCOMUTASE 2B-RELATED"/>
    <property type="match status" value="1"/>
</dbReference>
<evidence type="ECO:0000259" key="9">
    <source>
        <dbReference type="Pfam" id="PF02878"/>
    </source>
</evidence>
<dbReference type="HOGENOM" id="CLU_016950_7_1_0"/>
<dbReference type="Gene3D" id="3.30.310.50">
    <property type="entry name" value="Alpha-D-phosphohexomutase, C-terminal domain"/>
    <property type="match status" value="1"/>
</dbReference>
<evidence type="ECO:0000256" key="4">
    <source>
        <dbReference type="ARBA" id="ARBA00022723"/>
    </source>
</evidence>
<dbReference type="InterPro" id="IPR036900">
    <property type="entry name" value="A-D-PHexomutase_C_sf"/>
</dbReference>
<dbReference type="PANTHER" id="PTHR45745">
    <property type="entry name" value="PHOSPHOMANNOMUTASE 45A"/>
    <property type="match status" value="1"/>
</dbReference>
<dbReference type="InterPro" id="IPR005843">
    <property type="entry name" value="A-D-PHexomutase_C"/>
</dbReference>
<evidence type="ECO:0000256" key="5">
    <source>
        <dbReference type="ARBA" id="ARBA00022842"/>
    </source>
</evidence>
<dbReference type="PRINTS" id="PR00509">
    <property type="entry name" value="PGMPMM"/>
</dbReference>
<proteinExistence type="inferred from homology"/>
<accession>D7BGJ5</accession>
<dbReference type="InterPro" id="IPR005845">
    <property type="entry name" value="A-D-PHexomutase_a/b/a-II"/>
</dbReference>
<dbReference type="CDD" id="cd05800">
    <property type="entry name" value="PGM_like2"/>
    <property type="match status" value="1"/>
</dbReference>
<evidence type="ECO:0000259" key="8">
    <source>
        <dbReference type="Pfam" id="PF00408"/>
    </source>
</evidence>
<dbReference type="GO" id="GO:0006166">
    <property type="term" value="P:purine ribonucleoside salvage"/>
    <property type="evidence" value="ECO:0007669"/>
    <property type="project" value="TreeGrafter"/>
</dbReference>
<dbReference type="KEGG" id="msv:Mesil_1936"/>
<dbReference type="InterPro" id="IPR016066">
    <property type="entry name" value="A-D-PHexomutase_CS"/>
</dbReference>
<feature type="domain" description="Alpha-D-phosphohexomutase alpha/beta/alpha" evidence="10">
    <location>
        <begin position="154"/>
        <end position="253"/>
    </location>
</feature>
<dbReference type="GO" id="GO:0008973">
    <property type="term" value="F:phosphopentomutase activity"/>
    <property type="evidence" value="ECO:0007669"/>
    <property type="project" value="TreeGrafter"/>
</dbReference>
<comment type="similarity">
    <text evidence="2 7">Belongs to the phosphohexose mutase family.</text>
</comment>
<dbReference type="InterPro" id="IPR016055">
    <property type="entry name" value="A-D-PHexomutase_a/b/a-I/II/III"/>
</dbReference>
<organism evidence="12 13">
    <name type="scientific">Allomeiothermus silvanus (strain ATCC 700542 / DSM 9946 / NBRC 106475 / NCIMB 13440 / VI-R2)</name>
    <name type="common">Thermus silvanus</name>
    <dbReference type="NCBI Taxonomy" id="526227"/>
    <lineage>
        <taxon>Bacteria</taxon>
        <taxon>Thermotogati</taxon>
        <taxon>Deinococcota</taxon>
        <taxon>Deinococci</taxon>
        <taxon>Thermales</taxon>
        <taxon>Thermaceae</taxon>
        <taxon>Allomeiothermus</taxon>
    </lineage>
</organism>
<comment type="cofactor">
    <cofactor evidence="1">
        <name>Mg(2+)</name>
        <dbReference type="ChEBI" id="CHEBI:18420"/>
    </cofactor>
</comment>
<feature type="domain" description="Alpha-D-phosphohexomutase C-terminal" evidence="8">
    <location>
        <begin position="422"/>
        <end position="457"/>
    </location>
</feature>
<evidence type="ECO:0000256" key="1">
    <source>
        <dbReference type="ARBA" id="ARBA00001946"/>
    </source>
</evidence>
<dbReference type="Pfam" id="PF02878">
    <property type="entry name" value="PGM_PMM_I"/>
    <property type="match status" value="1"/>
</dbReference>
<evidence type="ECO:0000256" key="2">
    <source>
        <dbReference type="ARBA" id="ARBA00010231"/>
    </source>
</evidence>
<dbReference type="Pfam" id="PF02880">
    <property type="entry name" value="PGM_PMM_III"/>
    <property type="match status" value="1"/>
</dbReference>
<dbReference type="Pfam" id="PF02879">
    <property type="entry name" value="PGM_PMM_II"/>
    <property type="match status" value="1"/>
</dbReference>
<dbReference type="eggNOG" id="COG1109">
    <property type="taxonomic scope" value="Bacteria"/>
</dbReference>
<sequence>MATIRFGTDGWRDVIADNFTFENVAKVAQAYASYLLEQSGKKVVVGYDTRFMAEKFARKAAEVLAANGLEVHLSKSYLPTPALSYAVKHLEADGGVMLTASHNPPEYQGFKIKGAYGGSATPALVAEVEKKLGTEPKLFDSTRHKLHTFDIRKPYYDHLMGLLEVEALRSYEGVLYHDSMGGAGAGWLSGFAKHAKLKLELREIHGVPHPLFYGVNPEPIPANQQVVMTVLRAEEGLTFAAVTDGDADRIGAVLAGGEHFNSHQILAVLIKHLVSKGLKGRVVKTFSVSRVVERLAKKLGLEVVTTPIGFKYITDEMLKGGVLVGGEESGGIGVSGHIPERDAIYNALLLLESIVKTGKSLGQQFAEIEAEVGFKHYYDRLDLHLPSVEHIRRVMETVKNPPSIANQQVTDLETLDGVKWNFAGGGWLLFRASGTEPVLRIYCEMPSPELVQSVLAQAKKLVE</sequence>
<evidence type="ECO:0000259" key="11">
    <source>
        <dbReference type="Pfam" id="PF02880"/>
    </source>
</evidence>
<name>D7BGJ5_ALLS1</name>
<dbReference type="STRING" id="526227.Mesil_1936"/>
<dbReference type="Proteomes" id="UP000001916">
    <property type="component" value="Chromosome"/>
</dbReference>
<evidence type="ECO:0000256" key="3">
    <source>
        <dbReference type="ARBA" id="ARBA00022553"/>
    </source>
</evidence>
<dbReference type="AlphaFoldDB" id="D7BGJ5"/>
<feature type="domain" description="Alpha-D-phosphohexomutase alpha/beta/alpha" evidence="9">
    <location>
        <begin position="5"/>
        <end position="134"/>
    </location>
</feature>
<evidence type="ECO:0000256" key="7">
    <source>
        <dbReference type="RuleBase" id="RU004326"/>
    </source>
</evidence>
<evidence type="ECO:0000313" key="13">
    <source>
        <dbReference type="Proteomes" id="UP000001916"/>
    </source>
</evidence>
<dbReference type="GO" id="GO:0005975">
    <property type="term" value="P:carbohydrate metabolic process"/>
    <property type="evidence" value="ECO:0007669"/>
    <property type="project" value="InterPro"/>
</dbReference>
<dbReference type="GO" id="GO:0000287">
    <property type="term" value="F:magnesium ion binding"/>
    <property type="evidence" value="ECO:0007669"/>
    <property type="project" value="InterPro"/>
</dbReference>
<keyword evidence="3" id="KW-0597">Phosphoprotein</keyword>
<feature type="domain" description="Alpha-D-phosphohexomutase alpha/beta/alpha" evidence="11">
    <location>
        <begin position="261"/>
        <end position="367"/>
    </location>
</feature>
<keyword evidence="13" id="KW-1185">Reference proteome</keyword>
<evidence type="ECO:0000313" key="12">
    <source>
        <dbReference type="EMBL" id="ADH63811.1"/>
    </source>
</evidence>
<evidence type="ECO:0000259" key="10">
    <source>
        <dbReference type="Pfam" id="PF02879"/>
    </source>
</evidence>
<dbReference type="Pfam" id="PF00408">
    <property type="entry name" value="PGM_PMM_IV"/>
    <property type="match status" value="1"/>
</dbReference>
<protein>
    <submittedName>
        <fullName evidence="12">Phosphoglucomutase/phosphomannomutase alpha/beta/alpha domain I</fullName>
    </submittedName>
</protein>
<dbReference type="InterPro" id="IPR005846">
    <property type="entry name" value="A-D-PHexomutase_a/b/a-III"/>
</dbReference>
<dbReference type="InterPro" id="IPR005841">
    <property type="entry name" value="Alpha-D-phosphohexomutase_SF"/>
</dbReference>
<dbReference type="SUPFAM" id="SSF53738">
    <property type="entry name" value="Phosphoglucomutase, first 3 domains"/>
    <property type="match status" value="3"/>
</dbReference>
<keyword evidence="5 7" id="KW-0460">Magnesium</keyword>
<dbReference type="SUPFAM" id="SSF55957">
    <property type="entry name" value="Phosphoglucomutase, C-terminal domain"/>
    <property type="match status" value="1"/>
</dbReference>
<gene>
    <name evidence="12" type="ordered locus">Mesil_1936</name>
</gene>
<dbReference type="RefSeq" id="WP_013158364.1">
    <property type="nucleotide sequence ID" value="NC_014212.1"/>
</dbReference>
<dbReference type="InterPro" id="IPR005844">
    <property type="entry name" value="A-D-PHexomutase_a/b/a-I"/>
</dbReference>
<keyword evidence="4 7" id="KW-0479">Metal-binding</keyword>
<dbReference type="OrthoDB" id="9806956at2"/>